<keyword evidence="3 5" id="KW-0347">Helicase</keyword>
<feature type="binding site" evidence="5">
    <location>
        <begin position="290"/>
        <end position="297"/>
    </location>
    <ligand>
        <name>ATP</name>
        <dbReference type="ChEBI" id="CHEBI:30616"/>
    </ligand>
</feature>
<dbReference type="KEGG" id="ade:Adeh_0827"/>
<protein>
    <submittedName>
        <fullName evidence="7">Superfamily I DNA and RNA helicase-like protein</fullName>
    </submittedName>
</protein>
<reference evidence="7 8" key="1">
    <citation type="submission" date="2006-01" db="EMBL/GenBank/DDBJ databases">
        <title>Complete sequence of Anaeromyxobacter dehalogenans 2CP-C.</title>
        <authorList>
            <consortium name="US DOE Joint Genome Institute"/>
            <person name="Copeland A."/>
            <person name="Lucas S."/>
            <person name="Lapidus A."/>
            <person name="Barry K."/>
            <person name="Detter J.C."/>
            <person name="Glavina T."/>
            <person name="Hammon N."/>
            <person name="Israni S."/>
            <person name="Pitluck S."/>
            <person name="Brettin T."/>
            <person name="Bruce D."/>
            <person name="Han C."/>
            <person name="Tapia R."/>
            <person name="Gilna P."/>
            <person name="Kiss H."/>
            <person name="Schmutz J."/>
            <person name="Larimer F."/>
            <person name="Land M."/>
            <person name="Kyrpides N."/>
            <person name="Anderson I."/>
            <person name="Sanford R.A."/>
            <person name="Ritalahti K.M."/>
            <person name="Thomas H.S."/>
            <person name="Kirby J.R."/>
            <person name="Zhulin I.B."/>
            <person name="Loeffler F.E."/>
            <person name="Richardson P."/>
        </authorList>
    </citation>
    <scope>NUCLEOTIDE SEQUENCE [LARGE SCALE GENOMIC DNA]</scope>
    <source>
        <strain evidence="7 8">2CP-C</strain>
    </source>
</reference>
<dbReference type="InterPro" id="IPR000212">
    <property type="entry name" value="DNA_helicase_UvrD/REP"/>
</dbReference>
<dbReference type="InterPro" id="IPR027785">
    <property type="entry name" value="UvrD-like_helicase_C"/>
</dbReference>
<dbReference type="eggNOG" id="COG3973">
    <property type="taxonomic scope" value="Bacteria"/>
</dbReference>
<evidence type="ECO:0000256" key="2">
    <source>
        <dbReference type="ARBA" id="ARBA00022801"/>
    </source>
</evidence>
<keyword evidence="4 5" id="KW-0067">ATP-binding</keyword>
<dbReference type="GO" id="GO:0003677">
    <property type="term" value="F:DNA binding"/>
    <property type="evidence" value="ECO:0007669"/>
    <property type="project" value="InterPro"/>
</dbReference>
<name>Q2IP66_ANADE</name>
<evidence type="ECO:0000256" key="5">
    <source>
        <dbReference type="PROSITE-ProRule" id="PRU00560"/>
    </source>
</evidence>
<evidence type="ECO:0000256" key="4">
    <source>
        <dbReference type="ARBA" id="ARBA00022840"/>
    </source>
</evidence>
<dbReference type="Pfam" id="PF13538">
    <property type="entry name" value="UvrD_C_2"/>
    <property type="match status" value="1"/>
</dbReference>
<dbReference type="Gene3D" id="3.40.50.300">
    <property type="entry name" value="P-loop containing nucleotide triphosphate hydrolases"/>
    <property type="match status" value="2"/>
</dbReference>
<feature type="domain" description="UvrD-like helicase ATP-binding" evidence="6">
    <location>
        <begin position="269"/>
        <end position="575"/>
    </location>
</feature>
<keyword evidence="1 5" id="KW-0547">Nucleotide-binding</keyword>
<dbReference type="GO" id="GO:0005524">
    <property type="term" value="F:ATP binding"/>
    <property type="evidence" value="ECO:0007669"/>
    <property type="project" value="UniProtKB-UniRule"/>
</dbReference>
<dbReference type="SUPFAM" id="SSF52540">
    <property type="entry name" value="P-loop containing nucleoside triphosphate hydrolases"/>
    <property type="match status" value="1"/>
</dbReference>
<dbReference type="GO" id="GO:0016787">
    <property type="term" value="F:hydrolase activity"/>
    <property type="evidence" value="ECO:0007669"/>
    <property type="project" value="UniProtKB-UniRule"/>
</dbReference>
<dbReference type="EMBL" id="CP000251">
    <property type="protein sequence ID" value="ABC80602.1"/>
    <property type="molecule type" value="Genomic_DNA"/>
</dbReference>
<accession>Q2IP66</accession>
<dbReference type="STRING" id="290397.Adeh_0827"/>
<dbReference type="PANTHER" id="PTHR11070">
    <property type="entry name" value="UVRD / RECB / PCRA DNA HELICASE FAMILY MEMBER"/>
    <property type="match status" value="1"/>
</dbReference>
<evidence type="ECO:0000256" key="1">
    <source>
        <dbReference type="ARBA" id="ARBA00022741"/>
    </source>
</evidence>
<dbReference type="PROSITE" id="PS51198">
    <property type="entry name" value="UVRD_HELICASE_ATP_BIND"/>
    <property type="match status" value="1"/>
</dbReference>
<dbReference type="InterPro" id="IPR014016">
    <property type="entry name" value="UvrD-like_ATP-bd"/>
</dbReference>
<dbReference type="GO" id="GO:0003678">
    <property type="term" value="F:DNA helicase activity"/>
    <property type="evidence" value="ECO:0007669"/>
    <property type="project" value="InterPro"/>
</dbReference>
<organism evidence="7 8">
    <name type="scientific">Anaeromyxobacter dehalogenans (strain 2CP-C)</name>
    <dbReference type="NCBI Taxonomy" id="290397"/>
    <lineage>
        <taxon>Bacteria</taxon>
        <taxon>Pseudomonadati</taxon>
        <taxon>Myxococcota</taxon>
        <taxon>Myxococcia</taxon>
        <taxon>Myxococcales</taxon>
        <taxon>Cystobacterineae</taxon>
        <taxon>Anaeromyxobacteraceae</taxon>
        <taxon>Anaeromyxobacter</taxon>
    </lineage>
</organism>
<dbReference type="InterPro" id="IPR027417">
    <property type="entry name" value="P-loop_NTPase"/>
</dbReference>
<evidence type="ECO:0000256" key="3">
    <source>
        <dbReference type="ARBA" id="ARBA00022806"/>
    </source>
</evidence>
<evidence type="ECO:0000259" key="6">
    <source>
        <dbReference type="PROSITE" id="PS51198"/>
    </source>
</evidence>
<sequence length="737" mass="78682">MLLRSAGVAARRRKPCAPAGIVRPSESPLKLDRLRAIPASPAPDLEGETLPAAARAIVAEEEALLATVQRALAARLAPARAEGDLVGRLRDLRDEALEATPKDLPTVFQEMGLLRAVMERVRPDQLPDPAAPYFAHLRVHEGGERRDYFLGRHTFVDRPAGVRVVDWRFAPVAGIFYRYREGEEFEEAFPGRVATGTVEARRVVVVERGVLTRIAAGPLTLVREGGRWRALAAEAAALGGGAGSAARAGALGTGAGAAGRAGPADITALLDPDQYEAVAAPADRPLLVLGSAGSGKTTVALHRLARIAFEDPRRFPASRLQVVVPELGLARLAARLLAPLGLEKAPVRTLESWSRGAFQSVFGAPPPRLFPETPPLVARLKRHPALYELLRRRPHLARERPALARLRRELGDLFVDRGFLEAVVKAAAGTLPATAIDETLRHTRLQLSSSTEDLLAGVDPERLQTLDGKAVDEDTPEAAAGTLDVEDLPILLFLAALRAGAPARKAAHLVVDEAEDVTLFELHVLGRHLAGTSVTLAGDESQQTFASYAGWPQALAALGAPAAATVRLATTYRCPEPIAEVAHAVLGPIAPPERPRAGRRGAPVSRFDFPTEAHAHLFLAGALRDLVEREPGASAAVVCSGPEVARSLHRLLADMPEARLALDGAFTFRPGVDITDVDGVKGLEFDYVVVPDATARAYPETDEARRRLHVAVTRAAHQLWIAAPGTPSPLLRGLPRG</sequence>
<gene>
    <name evidence="7" type="ordered locus">Adeh_0827</name>
</gene>
<evidence type="ECO:0000313" key="8">
    <source>
        <dbReference type="Proteomes" id="UP000001935"/>
    </source>
</evidence>
<keyword evidence="2 5" id="KW-0378">Hydrolase</keyword>
<evidence type="ECO:0000313" key="7">
    <source>
        <dbReference type="EMBL" id="ABC80602.1"/>
    </source>
</evidence>
<dbReference type="HOGENOM" id="CLU_010312_4_0_7"/>
<dbReference type="AlphaFoldDB" id="Q2IP66"/>
<dbReference type="Proteomes" id="UP000001935">
    <property type="component" value="Chromosome"/>
</dbReference>
<proteinExistence type="predicted"/>